<dbReference type="EMBL" id="JAEACU010000005">
    <property type="protein sequence ID" value="KAH7529508.1"/>
    <property type="molecule type" value="Genomic_DNA"/>
</dbReference>
<dbReference type="Gene3D" id="3.40.970.10">
    <property type="entry name" value="Ribonuclease H1, N-terminal domain"/>
    <property type="match status" value="1"/>
</dbReference>
<dbReference type="CDD" id="cd09279">
    <property type="entry name" value="RNase_HI_like"/>
    <property type="match status" value="1"/>
</dbReference>
<accession>A0A978VGL9</accession>
<feature type="domain" description="RNase H type-1" evidence="1">
    <location>
        <begin position="231"/>
        <end position="362"/>
    </location>
</feature>
<dbReference type="GO" id="GO:0003676">
    <property type="term" value="F:nucleic acid binding"/>
    <property type="evidence" value="ECO:0007669"/>
    <property type="project" value="InterPro"/>
</dbReference>
<evidence type="ECO:0000313" key="2">
    <source>
        <dbReference type="EMBL" id="KAH7529508.1"/>
    </source>
</evidence>
<dbReference type="InterPro" id="IPR036397">
    <property type="entry name" value="RNaseH_sf"/>
</dbReference>
<dbReference type="InterPro" id="IPR002156">
    <property type="entry name" value="RNaseH_domain"/>
</dbReference>
<organism evidence="2 3">
    <name type="scientific">Ziziphus jujuba var. spinosa</name>
    <dbReference type="NCBI Taxonomy" id="714518"/>
    <lineage>
        <taxon>Eukaryota</taxon>
        <taxon>Viridiplantae</taxon>
        <taxon>Streptophyta</taxon>
        <taxon>Embryophyta</taxon>
        <taxon>Tracheophyta</taxon>
        <taxon>Spermatophyta</taxon>
        <taxon>Magnoliopsida</taxon>
        <taxon>eudicotyledons</taxon>
        <taxon>Gunneridae</taxon>
        <taxon>Pentapetalae</taxon>
        <taxon>rosids</taxon>
        <taxon>fabids</taxon>
        <taxon>Rosales</taxon>
        <taxon>Rhamnaceae</taxon>
        <taxon>Paliureae</taxon>
        <taxon>Ziziphus</taxon>
    </lineage>
</organism>
<dbReference type="SUPFAM" id="SSF53098">
    <property type="entry name" value="Ribonuclease H-like"/>
    <property type="match status" value="1"/>
</dbReference>
<dbReference type="PANTHER" id="PTHR46387">
    <property type="entry name" value="POLYNUCLEOTIDYL TRANSFERASE, RIBONUCLEASE H-LIKE SUPERFAMILY PROTEIN"/>
    <property type="match status" value="1"/>
</dbReference>
<dbReference type="AlphaFoldDB" id="A0A978VGL9"/>
<dbReference type="SUPFAM" id="SSF55658">
    <property type="entry name" value="L9 N-domain-like"/>
    <property type="match status" value="1"/>
</dbReference>
<dbReference type="PROSITE" id="PS50879">
    <property type="entry name" value="RNASE_H_1"/>
    <property type="match status" value="1"/>
</dbReference>
<dbReference type="Pfam" id="PF13456">
    <property type="entry name" value="RVT_3"/>
    <property type="match status" value="1"/>
</dbReference>
<dbReference type="PANTHER" id="PTHR46387:SF2">
    <property type="entry name" value="RIBONUCLEASE HI"/>
    <property type="match status" value="1"/>
</dbReference>
<dbReference type="FunFam" id="3.30.420.10:FF:000076">
    <property type="entry name" value="RBR-type E3 ubiquitin transferase"/>
    <property type="match status" value="1"/>
</dbReference>
<reference evidence="2" key="1">
    <citation type="journal article" date="2021" name="Front. Plant Sci.">
        <title>Chromosome-Scale Genome Assembly for Chinese Sour Jujube and Insights Into Its Genome Evolution and Domestication Signature.</title>
        <authorList>
            <person name="Shen L.-Y."/>
            <person name="Luo H."/>
            <person name="Wang X.-L."/>
            <person name="Wang X.-M."/>
            <person name="Qiu X.-J."/>
            <person name="Liu H."/>
            <person name="Zhou S.-S."/>
            <person name="Jia K.-H."/>
            <person name="Nie S."/>
            <person name="Bao Y.-T."/>
            <person name="Zhang R.-G."/>
            <person name="Yun Q.-Z."/>
            <person name="Chai Y.-H."/>
            <person name="Lu J.-Y."/>
            <person name="Li Y."/>
            <person name="Zhao S.-W."/>
            <person name="Mao J.-F."/>
            <person name="Jia S.-G."/>
            <person name="Mao Y.-M."/>
        </authorList>
    </citation>
    <scope>NUCLEOTIDE SEQUENCE</scope>
    <source>
        <strain evidence="2">AT0</strain>
        <tissue evidence="2">Leaf</tissue>
    </source>
</reference>
<dbReference type="Proteomes" id="UP000813462">
    <property type="component" value="Unassembled WGS sequence"/>
</dbReference>
<dbReference type="InterPro" id="IPR009027">
    <property type="entry name" value="Ribosomal_bL9/RNase_H1_N"/>
</dbReference>
<protein>
    <recommendedName>
        <fullName evidence="1">RNase H type-1 domain-containing protein</fullName>
    </recommendedName>
</protein>
<sequence length="429" mass="47582">MSCLWQFPSYVAAIFRTSSRFTQTSLNICSAGPWKTKFDCNPHITHLSLHSTLTTFHARLYSSGKGSKNGGRGSSRLHHKLKPEPAMELEKNAFYVVRKGDVVGVYTSLSDCQAQVGSSICDPPVSVYKGYHLPKDAAEYLVSRGLKNSIYTIRAADLKEDLFGTLVHCAFQDPASSLCETAAKDTSKKRSQQEFELKNVETIGSTSMSNDPLKKHVKLDNFAAVQVASSDGRSCILEFDGASKGNPGQAGAGAVLRTDDGLVICRLREGLGTATNNVAEYRAMILGLKYALKRGFYRIRVQGDSKLVCMQVQGLWKVKNENMAYLYEEVKKLKEKFTSFQIDHVLRDLNAEADVQANLAMVKFKRSLKLARIATLGIGLAGKALNLISFQNFVYPTNYLYLVDSSTSFWGLSSIDWRFFEGRGEYMIS</sequence>
<dbReference type="Gene3D" id="3.30.420.10">
    <property type="entry name" value="Ribonuclease H-like superfamily/Ribonuclease H"/>
    <property type="match status" value="1"/>
</dbReference>
<dbReference type="Pfam" id="PF01693">
    <property type="entry name" value="Cauli_VI"/>
    <property type="match status" value="1"/>
</dbReference>
<evidence type="ECO:0000259" key="1">
    <source>
        <dbReference type="PROSITE" id="PS50879"/>
    </source>
</evidence>
<dbReference type="InterPro" id="IPR037056">
    <property type="entry name" value="RNase_H1_N_sf"/>
</dbReference>
<evidence type="ECO:0000313" key="3">
    <source>
        <dbReference type="Proteomes" id="UP000813462"/>
    </source>
</evidence>
<dbReference type="InterPro" id="IPR011320">
    <property type="entry name" value="RNase_H1_N"/>
</dbReference>
<gene>
    <name evidence="2" type="ORF">FEM48_Zijuj05G0191300</name>
</gene>
<dbReference type="InterPro" id="IPR012337">
    <property type="entry name" value="RNaseH-like_sf"/>
</dbReference>
<dbReference type="GO" id="GO:0004523">
    <property type="term" value="F:RNA-DNA hybrid ribonuclease activity"/>
    <property type="evidence" value="ECO:0007669"/>
    <property type="project" value="InterPro"/>
</dbReference>
<comment type="caution">
    <text evidence="2">The sequence shown here is derived from an EMBL/GenBank/DDBJ whole genome shotgun (WGS) entry which is preliminary data.</text>
</comment>
<proteinExistence type="predicted"/>
<name>A0A978VGL9_ZIZJJ</name>